<feature type="signal peptide" evidence="7">
    <location>
        <begin position="1"/>
        <end position="31"/>
    </location>
</feature>
<keyword evidence="5" id="KW-0325">Glycoprotein</keyword>
<evidence type="ECO:0000313" key="8">
    <source>
        <dbReference type="EMBL" id="KAK8943479.1"/>
    </source>
</evidence>
<keyword evidence="3" id="KW-0964">Secreted</keyword>
<evidence type="ECO:0000256" key="3">
    <source>
        <dbReference type="ARBA" id="ARBA00022525"/>
    </source>
</evidence>
<dbReference type="PANTHER" id="PTHR33869">
    <property type="entry name" value="CLAVATA3/ESR (CLE)-RELATED PROTEIN 3"/>
    <property type="match status" value="1"/>
</dbReference>
<proteinExistence type="inferred from homology"/>
<dbReference type="InterPro" id="IPR039616">
    <property type="entry name" value="CLE1-4"/>
</dbReference>
<protein>
    <submittedName>
        <fullName evidence="8">Uncharacterized protein</fullName>
    </submittedName>
</protein>
<evidence type="ECO:0000256" key="1">
    <source>
        <dbReference type="ARBA" id="ARBA00004613"/>
    </source>
</evidence>
<dbReference type="Proteomes" id="UP001412067">
    <property type="component" value="Unassembled WGS sequence"/>
</dbReference>
<comment type="similarity">
    <text evidence="2">Belongs to the CLV3/ESR signal peptide family.</text>
</comment>
<evidence type="ECO:0000256" key="7">
    <source>
        <dbReference type="SAM" id="SignalP"/>
    </source>
</evidence>
<dbReference type="EMBL" id="JBBWWR010000018">
    <property type="protein sequence ID" value="KAK8943479.1"/>
    <property type="molecule type" value="Genomic_DNA"/>
</dbReference>
<comment type="caution">
    <text evidence="8">The sequence shown here is derived from an EMBL/GenBank/DDBJ whole genome shotgun (WGS) entry which is preliminary data.</text>
</comment>
<comment type="subcellular location">
    <subcellularLocation>
        <location evidence="1">Secreted</location>
    </subcellularLocation>
</comment>
<dbReference type="PANTHER" id="PTHR33869:SF5">
    <property type="entry name" value="CLAVATA3_ESR (CLE)-RELATED PROTEIN 4"/>
    <property type="match status" value="1"/>
</dbReference>
<sequence>MVILVAFSSSRAFLCLFLILSSAFLSSGSRALSHRNKSEGAVQEVFAVGSKTRMPVFQPKRLSPGGPDPQHH</sequence>
<gene>
    <name evidence="8" type="ORF">KSP40_PGU017301</name>
</gene>
<evidence type="ECO:0000256" key="4">
    <source>
        <dbReference type="ARBA" id="ARBA00022729"/>
    </source>
</evidence>
<evidence type="ECO:0000313" key="9">
    <source>
        <dbReference type="Proteomes" id="UP001412067"/>
    </source>
</evidence>
<keyword evidence="6" id="KW-0379">Hydroxylation</keyword>
<keyword evidence="9" id="KW-1185">Reference proteome</keyword>
<evidence type="ECO:0000256" key="6">
    <source>
        <dbReference type="ARBA" id="ARBA00023278"/>
    </source>
</evidence>
<feature type="chain" id="PRO_5045673200" evidence="7">
    <location>
        <begin position="32"/>
        <end position="72"/>
    </location>
</feature>
<keyword evidence="4 7" id="KW-0732">Signal</keyword>
<name>A0ABR2LKD1_9ASPA</name>
<evidence type="ECO:0000256" key="2">
    <source>
        <dbReference type="ARBA" id="ARBA00005416"/>
    </source>
</evidence>
<accession>A0ABR2LKD1</accession>
<organism evidence="8 9">
    <name type="scientific">Platanthera guangdongensis</name>
    <dbReference type="NCBI Taxonomy" id="2320717"/>
    <lineage>
        <taxon>Eukaryota</taxon>
        <taxon>Viridiplantae</taxon>
        <taxon>Streptophyta</taxon>
        <taxon>Embryophyta</taxon>
        <taxon>Tracheophyta</taxon>
        <taxon>Spermatophyta</taxon>
        <taxon>Magnoliopsida</taxon>
        <taxon>Liliopsida</taxon>
        <taxon>Asparagales</taxon>
        <taxon>Orchidaceae</taxon>
        <taxon>Orchidoideae</taxon>
        <taxon>Orchideae</taxon>
        <taxon>Orchidinae</taxon>
        <taxon>Platanthera</taxon>
    </lineage>
</organism>
<evidence type="ECO:0000256" key="5">
    <source>
        <dbReference type="ARBA" id="ARBA00023180"/>
    </source>
</evidence>
<reference evidence="8 9" key="1">
    <citation type="journal article" date="2022" name="Nat. Plants">
        <title>Genomes of leafy and leafless Platanthera orchids illuminate the evolution of mycoheterotrophy.</title>
        <authorList>
            <person name="Li M.H."/>
            <person name="Liu K.W."/>
            <person name="Li Z."/>
            <person name="Lu H.C."/>
            <person name="Ye Q.L."/>
            <person name="Zhang D."/>
            <person name="Wang J.Y."/>
            <person name="Li Y.F."/>
            <person name="Zhong Z.M."/>
            <person name="Liu X."/>
            <person name="Yu X."/>
            <person name="Liu D.K."/>
            <person name="Tu X.D."/>
            <person name="Liu B."/>
            <person name="Hao Y."/>
            <person name="Liao X.Y."/>
            <person name="Jiang Y.T."/>
            <person name="Sun W.H."/>
            <person name="Chen J."/>
            <person name="Chen Y.Q."/>
            <person name="Ai Y."/>
            <person name="Zhai J.W."/>
            <person name="Wu S.S."/>
            <person name="Zhou Z."/>
            <person name="Hsiao Y.Y."/>
            <person name="Wu W.L."/>
            <person name="Chen Y.Y."/>
            <person name="Lin Y.F."/>
            <person name="Hsu J.L."/>
            <person name="Li C.Y."/>
            <person name="Wang Z.W."/>
            <person name="Zhao X."/>
            <person name="Zhong W.Y."/>
            <person name="Ma X.K."/>
            <person name="Ma L."/>
            <person name="Huang J."/>
            <person name="Chen G.Z."/>
            <person name="Huang M.Z."/>
            <person name="Huang L."/>
            <person name="Peng D.H."/>
            <person name="Luo Y.B."/>
            <person name="Zou S.Q."/>
            <person name="Chen S.P."/>
            <person name="Lan S."/>
            <person name="Tsai W.C."/>
            <person name="Van de Peer Y."/>
            <person name="Liu Z.J."/>
        </authorList>
    </citation>
    <scope>NUCLEOTIDE SEQUENCE [LARGE SCALE GENOMIC DNA]</scope>
    <source>
        <strain evidence="8">Lor288</strain>
    </source>
</reference>